<comment type="caution">
    <text evidence="1">The sequence shown here is derived from an EMBL/GenBank/DDBJ whole genome shotgun (WGS) entry which is preliminary data.</text>
</comment>
<organism evidence="1 2">
    <name type="scientific">Albidovulum denitrificans</name>
    <dbReference type="NCBI Taxonomy" id="404881"/>
    <lineage>
        <taxon>Bacteria</taxon>
        <taxon>Pseudomonadati</taxon>
        <taxon>Pseudomonadota</taxon>
        <taxon>Alphaproteobacteria</taxon>
        <taxon>Rhodobacterales</taxon>
        <taxon>Paracoccaceae</taxon>
        <taxon>Albidovulum</taxon>
    </lineage>
</organism>
<sequence>MTTLAILRHEEAIRVDAACLVAIYVGRAKTEAEEILGRGIEELAARVAEITVHHERGNRVGLVRSTRLAARLAGRLGMKSFTRVAGDLIAAAEAGDRPGQAAIHARLLRIVARSETALLDLRDMTM</sequence>
<proteinExistence type="predicted"/>
<dbReference type="RefSeq" id="WP_105515577.1">
    <property type="nucleotide sequence ID" value="NZ_PVEP01000007.1"/>
</dbReference>
<keyword evidence="2" id="KW-1185">Reference proteome</keyword>
<evidence type="ECO:0000313" key="1">
    <source>
        <dbReference type="EMBL" id="PQV55662.1"/>
    </source>
</evidence>
<gene>
    <name evidence="1" type="ORF">LX70_02983</name>
</gene>
<dbReference type="EMBL" id="PVEP01000007">
    <property type="protein sequence ID" value="PQV55662.1"/>
    <property type="molecule type" value="Genomic_DNA"/>
</dbReference>
<dbReference type="AlphaFoldDB" id="A0A2S8S4D4"/>
<name>A0A2S8S4D4_9RHOB</name>
<accession>A0A2S8S4D4</accession>
<reference evidence="1 2" key="1">
    <citation type="submission" date="2018-02" db="EMBL/GenBank/DDBJ databases">
        <title>Genomic Encyclopedia of Archaeal and Bacterial Type Strains, Phase II (KMG-II): from individual species to whole genera.</title>
        <authorList>
            <person name="Goeker M."/>
        </authorList>
    </citation>
    <scope>NUCLEOTIDE SEQUENCE [LARGE SCALE GENOMIC DNA]</scope>
    <source>
        <strain evidence="1 2">DSM 18921</strain>
    </source>
</reference>
<dbReference type="OrthoDB" id="7873775at2"/>
<dbReference type="Proteomes" id="UP000238338">
    <property type="component" value="Unassembled WGS sequence"/>
</dbReference>
<protein>
    <submittedName>
        <fullName evidence="1">Uncharacterized protein</fullName>
    </submittedName>
</protein>
<evidence type="ECO:0000313" key="2">
    <source>
        <dbReference type="Proteomes" id="UP000238338"/>
    </source>
</evidence>